<name>A0A9N8EAX8_9STRA</name>
<keyword evidence="3" id="KW-1185">Reference proteome</keyword>
<dbReference type="Proteomes" id="UP001153069">
    <property type="component" value="Unassembled WGS sequence"/>
</dbReference>
<protein>
    <submittedName>
        <fullName evidence="2">Uncharacterized protein</fullName>
    </submittedName>
</protein>
<feature type="region of interest" description="Disordered" evidence="1">
    <location>
        <begin position="95"/>
        <end position="140"/>
    </location>
</feature>
<comment type="caution">
    <text evidence="2">The sequence shown here is derived from an EMBL/GenBank/DDBJ whole genome shotgun (WGS) entry which is preliminary data.</text>
</comment>
<evidence type="ECO:0000256" key="1">
    <source>
        <dbReference type="SAM" id="MobiDB-lite"/>
    </source>
</evidence>
<reference evidence="2" key="1">
    <citation type="submission" date="2020-06" db="EMBL/GenBank/DDBJ databases">
        <authorList>
            <consortium name="Plant Systems Biology data submission"/>
        </authorList>
    </citation>
    <scope>NUCLEOTIDE SEQUENCE</scope>
    <source>
        <strain evidence="2">D6</strain>
    </source>
</reference>
<sequence length="156" mass="17822">MTTLNNDITRASTPTALNDEVSIPCTPPHSRIPMFFPDAPMAPRPRKRVFQPSHFLEGELDHLLMPIAMDEAPELVEETPTLTCRPAPAHVLRHKIRRSNRRPTQEDDNEDVVRISFRNNDESTKENATGKLWDDLQSTPPRLTIKRRNSYNAQCA</sequence>
<organism evidence="2 3">
    <name type="scientific">Seminavis robusta</name>
    <dbReference type="NCBI Taxonomy" id="568900"/>
    <lineage>
        <taxon>Eukaryota</taxon>
        <taxon>Sar</taxon>
        <taxon>Stramenopiles</taxon>
        <taxon>Ochrophyta</taxon>
        <taxon>Bacillariophyta</taxon>
        <taxon>Bacillariophyceae</taxon>
        <taxon>Bacillariophycidae</taxon>
        <taxon>Naviculales</taxon>
        <taxon>Naviculaceae</taxon>
        <taxon>Seminavis</taxon>
    </lineage>
</organism>
<dbReference type="AlphaFoldDB" id="A0A9N8EAX8"/>
<accession>A0A9N8EAX8</accession>
<dbReference type="EMBL" id="CAICTM010000699">
    <property type="protein sequence ID" value="CAB9515225.1"/>
    <property type="molecule type" value="Genomic_DNA"/>
</dbReference>
<proteinExistence type="predicted"/>
<evidence type="ECO:0000313" key="3">
    <source>
        <dbReference type="Proteomes" id="UP001153069"/>
    </source>
</evidence>
<evidence type="ECO:0000313" key="2">
    <source>
        <dbReference type="EMBL" id="CAB9515225.1"/>
    </source>
</evidence>
<gene>
    <name evidence="2" type="ORF">SEMRO_700_G189680.1</name>
</gene>